<evidence type="ECO:0000313" key="1">
    <source>
        <dbReference type="EMBL" id="KAK1888822.1"/>
    </source>
</evidence>
<dbReference type="EMBL" id="JASDAP010000017">
    <property type="protein sequence ID" value="KAK1888822.1"/>
    <property type="molecule type" value="Genomic_DNA"/>
</dbReference>
<sequence>CGCKKKRWAIGAGDSHCSSKKQQGELPVGDGVMRGSGGGSLLSGYGSTFGWSHRVVIVRLLATRGVETVCKPGDNLSVQGNARPRLVGRWCDVP</sequence>
<accession>A0AAD9BR62</accession>
<dbReference type="AlphaFoldDB" id="A0AAD9BR62"/>
<comment type="caution">
    <text evidence="1">The sequence shown here is derived from an EMBL/GenBank/DDBJ whole genome shotgun (WGS) entry which is preliminary data.</text>
</comment>
<feature type="non-terminal residue" evidence="1">
    <location>
        <position position="94"/>
    </location>
</feature>
<name>A0AAD9BR62_DISEL</name>
<gene>
    <name evidence="1" type="ORF">KUDE01_013500</name>
</gene>
<keyword evidence="2" id="KW-1185">Reference proteome</keyword>
<reference evidence="1" key="1">
    <citation type="submission" date="2023-04" db="EMBL/GenBank/DDBJ databases">
        <title>Chromosome-level genome of Chaenocephalus aceratus.</title>
        <authorList>
            <person name="Park H."/>
        </authorList>
    </citation>
    <scope>NUCLEOTIDE SEQUENCE</scope>
    <source>
        <strain evidence="1">DE</strain>
        <tissue evidence="1">Muscle</tissue>
    </source>
</reference>
<dbReference type="Proteomes" id="UP001228049">
    <property type="component" value="Unassembled WGS sequence"/>
</dbReference>
<feature type="non-terminal residue" evidence="1">
    <location>
        <position position="1"/>
    </location>
</feature>
<protein>
    <submittedName>
        <fullName evidence="1">Glyceraldehyde-3-phosphate dehydrogenase testis-specific</fullName>
    </submittedName>
</protein>
<organism evidence="1 2">
    <name type="scientific">Dissostichus eleginoides</name>
    <name type="common">Patagonian toothfish</name>
    <name type="synonym">Dissostichus amissus</name>
    <dbReference type="NCBI Taxonomy" id="100907"/>
    <lineage>
        <taxon>Eukaryota</taxon>
        <taxon>Metazoa</taxon>
        <taxon>Chordata</taxon>
        <taxon>Craniata</taxon>
        <taxon>Vertebrata</taxon>
        <taxon>Euteleostomi</taxon>
        <taxon>Actinopterygii</taxon>
        <taxon>Neopterygii</taxon>
        <taxon>Teleostei</taxon>
        <taxon>Neoteleostei</taxon>
        <taxon>Acanthomorphata</taxon>
        <taxon>Eupercaria</taxon>
        <taxon>Perciformes</taxon>
        <taxon>Notothenioidei</taxon>
        <taxon>Nototheniidae</taxon>
        <taxon>Dissostichus</taxon>
    </lineage>
</organism>
<proteinExistence type="predicted"/>
<evidence type="ECO:0000313" key="2">
    <source>
        <dbReference type="Proteomes" id="UP001228049"/>
    </source>
</evidence>